<feature type="transmembrane region" description="Helical" evidence="9">
    <location>
        <begin position="134"/>
        <end position="155"/>
    </location>
</feature>
<dbReference type="Pfam" id="PF00528">
    <property type="entry name" value="BPD_transp_1"/>
    <property type="match status" value="1"/>
</dbReference>
<name>I3WYS0_SINF2</name>
<evidence type="ECO:0000256" key="10">
    <source>
        <dbReference type="SAM" id="MobiDB-lite"/>
    </source>
</evidence>
<dbReference type="Gene3D" id="1.10.3720.10">
    <property type="entry name" value="MetI-like"/>
    <property type="match status" value="1"/>
</dbReference>
<evidence type="ECO:0000256" key="6">
    <source>
        <dbReference type="ARBA" id="ARBA00022692"/>
    </source>
</evidence>
<feature type="domain" description="ABC transmembrane type-1" evidence="11">
    <location>
        <begin position="128"/>
        <end position="327"/>
    </location>
</feature>
<dbReference type="PANTHER" id="PTHR30133">
    <property type="entry name" value="CATIONIC AMINO ACID TRANSPORTER, MEMBRANE COMPONENT"/>
    <property type="match status" value="1"/>
</dbReference>
<sequence length="342" mass="37098">MLRLQGRSRSGRRRSRTGRRGRTAQGRDGAQGQDQRGDQGDPCQRHLRRLLEEVLRLRHLRRLTAAGRRSYDRRPMLLSWSGCGCKTAHTFPHPALKNEVAMAADSFINWSLLALSAPGWGGVLLQGFLHSIEIAVGGYALGLTLGVGGAFGKLYGGPVLRDLLECYTTIVRAVPELVLILLLYYAGTDLLNQFLGTLGFATVDISGLMAGIFVIGIVQGAYSTEVLRGAIKAVPSGQIEAARAYGMSPAKVLRRITLPAMLPYAIPGLANLWLIATKDTALLAVVGFSELTLVTRQAAGTTKAYFLFFCAAGALYLALTLLSNIFIGMIERHARRGFAEQR</sequence>
<evidence type="ECO:0000256" key="3">
    <source>
        <dbReference type="ARBA" id="ARBA00022448"/>
    </source>
</evidence>
<dbReference type="HOGENOM" id="CLU_019602_1_4_5"/>
<feature type="transmembrane region" description="Helical" evidence="9">
    <location>
        <begin position="198"/>
        <end position="218"/>
    </location>
</feature>
<dbReference type="SUPFAM" id="SSF161098">
    <property type="entry name" value="MetI-like"/>
    <property type="match status" value="1"/>
</dbReference>
<comment type="similarity">
    <text evidence="2">Belongs to the binding-protein-dependent transport system permease family. HisMQ subfamily.</text>
</comment>
<evidence type="ECO:0000256" key="9">
    <source>
        <dbReference type="RuleBase" id="RU363032"/>
    </source>
</evidence>
<feature type="transmembrane region" description="Helical" evidence="9">
    <location>
        <begin position="256"/>
        <end position="276"/>
    </location>
</feature>
<evidence type="ECO:0000256" key="7">
    <source>
        <dbReference type="ARBA" id="ARBA00022989"/>
    </source>
</evidence>
<evidence type="ECO:0000313" key="12">
    <source>
        <dbReference type="EMBL" id="AFL48776.1"/>
    </source>
</evidence>
<dbReference type="InterPro" id="IPR000515">
    <property type="entry name" value="MetI-like"/>
</dbReference>
<dbReference type="eggNOG" id="COG4215">
    <property type="taxonomic scope" value="Bacteria"/>
</dbReference>
<organism evidence="12 13">
    <name type="scientific">Sinorhizobium fredii (strain USDA 257)</name>
    <dbReference type="NCBI Taxonomy" id="1185652"/>
    <lineage>
        <taxon>Bacteria</taxon>
        <taxon>Pseudomonadati</taxon>
        <taxon>Pseudomonadota</taxon>
        <taxon>Alphaproteobacteria</taxon>
        <taxon>Hyphomicrobiales</taxon>
        <taxon>Rhizobiaceae</taxon>
        <taxon>Sinorhizobium/Ensifer group</taxon>
        <taxon>Sinorhizobium</taxon>
    </lineage>
</organism>
<accession>I3WYS0</accession>
<dbReference type="KEGG" id="sfd:USDA257_c01760"/>
<dbReference type="PATRIC" id="fig|1185652.3.peg.179"/>
<dbReference type="CDD" id="cd06261">
    <property type="entry name" value="TM_PBP2"/>
    <property type="match status" value="1"/>
</dbReference>
<dbReference type="PROSITE" id="PS50928">
    <property type="entry name" value="ABC_TM1"/>
    <property type="match status" value="1"/>
</dbReference>
<evidence type="ECO:0000313" key="13">
    <source>
        <dbReference type="Proteomes" id="UP000006180"/>
    </source>
</evidence>
<keyword evidence="7 9" id="KW-1133">Transmembrane helix</keyword>
<evidence type="ECO:0000259" key="11">
    <source>
        <dbReference type="PROSITE" id="PS50928"/>
    </source>
</evidence>
<evidence type="ECO:0000256" key="8">
    <source>
        <dbReference type="ARBA" id="ARBA00023136"/>
    </source>
</evidence>
<gene>
    <name evidence="12" type="primary">hisQ1</name>
    <name evidence="12" type="ORF">USDA257_c01760</name>
</gene>
<evidence type="ECO:0000256" key="1">
    <source>
        <dbReference type="ARBA" id="ARBA00004429"/>
    </source>
</evidence>
<dbReference type="InterPro" id="IPR010065">
    <property type="entry name" value="AA_ABC_transptr_permease_3TM"/>
</dbReference>
<feature type="compositionally biased region" description="Basic residues" evidence="10">
    <location>
        <begin position="9"/>
        <end position="22"/>
    </location>
</feature>
<dbReference type="AlphaFoldDB" id="I3WYS0"/>
<protein>
    <submittedName>
        <fullName evidence="12">Histidine transport system permease protein HisQ</fullName>
    </submittedName>
</protein>
<feature type="transmembrane region" description="Helical" evidence="9">
    <location>
        <begin position="107"/>
        <end position="128"/>
    </location>
</feature>
<dbReference type="EMBL" id="CP003563">
    <property type="protein sequence ID" value="AFL48776.1"/>
    <property type="molecule type" value="Genomic_DNA"/>
</dbReference>
<dbReference type="InterPro" id="IPR051613">
    <property type="entry name" value="ABC_transp_permease_HisMQ"/>
</dbReference>
<keyword evidence="6 9" id="KW-0812">Transmembrane</keyword>
<reference evidence="12 13" key="1">
    <citation type="journal article" date="2012" name="J. Bacteriol.">
        <title>Complete genome sequence of the broad-host-range strain Sinorhizobium fredii USDA257.</title>
        <authorList>
            <person name="Schuldes J."/>
            <person name="Rodriguez Orbegoso M."/>
            <person name="Schmeisser C."/>
            <person name="Krishnan H.B."/>
            <person name="Daniel R."/>
            <person name="Streit W.R."/>
        </authorList>
    </citation>
    <scope>NUCLEOTIDE SEQUENCE [LARGE SCALE GENOMIC DNA]</scope>
    <source>
        <strain evidence="12 13">USDA 257</strain>
    </source>
</reference>
<proteinExistence type="inferred from homology"/>
<evidence type="ECO:0000256" key="5">
    <source>
        <dbReference type="ARBA" id="ARBA00022519"/>
    </source>
</evidence>
<dbReference type="GO" id="GO:0022857">
    <property type="term" value="F:transmembrane transporter activity"/>
    <property type="evidence" value="ECO:0007669"/>
    <property type="project" value="InterPro"/>
</dbReference>
<dbReference type="InterPro" id="IPR035906">
    <property type="entry name" value="MetI-like_sf"/>
</dbReference>
<dbReference type="Proteomes" id="UP000006180">
    <property type="component" value="Chromosome"/>
</dbReference>
<dbReference type="GO" id="GO:0043190">
    <property type="term" value="C:ATP-binding cassette (ABC) transporter complex"/>
    <property type="evidence" value="ECO:0007669"/>
    <property type="project" value="InterPro"/>
</dbReference>
<comment type="subcellular location">
    <subcellularLocation>
        <location evidence="1">Cell inner membrane</location>
        <topology evidence="1">Multi-pass membrane protein</topology>
    </subcellularLocation>
    <subcellularLocation>
        <location evidence="9">Cell membrane</location>
        <topology evidence="9">Multi-pass membrane protein</topology>
    </subcellularLocation>
</comment>
<keyword evidence="3 9" id="KW-0813">Transport</keyword>
<keyword evidence="8 9" id="KW-0472">Membrane</keyword>
<evidence type="ECO:0000256" key="2">
    <source>
        <dbReference type="ARBA" id="ARBA00010072"/>
    </source>
</evidence>
<feature type="transmembrane region" description="Helical" evidence="9">
    <location>
        <begin position="304"/>
        <end position="327"/>
    </location>
</feature>
<evidence type="ECO:0000256" key="4">
    <source>
        <dbReference type="ARBA" id="ARBA00022475"/>
    </source>
</evidence>
<dbReference type="STRING" id="1185652.USDA257_c01760"/>
<keyword evidence="4" id="KW-1003">Cell membrane</keyword>
<feature type="region of interest" description="Disordered" evidence="10">
    <location>
        <begin position="1"/>
        <end position="43"/>
    </location>
</feature>
<dbReference type="NCBIfam" id="TIGR01726">
    <property type="entry name" value="HEQRo_perm_3TM"/>
    <property type="match status" value="1"/>
</dbReference>
<feature type="transmembrane region" description="Helical" evidence="9">
    <location>
        <begin position="167"/>
        <end position="186"/>
    </location>
</feature>
<keyword evidence="5" id="KW-0997">Cell inner membrane</keyword>
<feature type="compositionally biased region" description="Low complexity" evidence="10">
    <location>
        <begin position="23"/>
        <end position="34"/>
    </location>
</feature>